<dbReference type="PANTHER" id="PTHR12526:SF630">
    <property type="entry name" value="GLYCOSYLTRANSFERASE"/>
    <property type="match status" value="1"/>
</dbReference>
<reference evidence="2 3" key="1">
    <citation type="submission" date="2017-09" db="EMBL/GenBank/DDBJ databases">
        <title>Depth-based differentiation of microbial function through sediment-hosted aquifers and enrichment of novel symbionts in the deep terrestrial subsurface.</title>
        <authorList>
            <person name="Probst A.J."/>
            <person name="Ladd B."/>
            <person name="Jarett J.K."/>
            <person name="Geller-Mcgrath D.E."/>
            <person name="Sieber C.M."/>
            <person name="Emerson J.B."/>
            <person name="Anantharaman K."/>
            <person name="Thomas B.C."/>
            <person name="Malmstrom R."/>
            <person name="Stieglmeier M."/>
            <person name="Klingl A."/>
            <person name="Woyke T."/>
            <person name="Ryan C.M."/>
            <person name="Banfield J.F."/>
        </authorList>
    </citation>
    <scope>NUCLEOTIDE SEQUENCE [LARGE SCALE GENOMIC DNA]</scope>
    <source>
        <strain evidence="2">CG11_big_fil_rev_8_21_14_0_20_39_10</strain>
    </source>
</reference>
<gene>
    <name evidence="2" type="ORF">COV49_03795</name>
</gene>
<keyword evidence="1" id="KW-1133">Transmembrane helix</keyword>
<name>A0A2M6K8B7_9BACT</name>
<dbReference type="SUPFAM" id="SSF53756">
    <property type="entry name" value="UDP-Glycosyltransferase/glycogen phosphorylase"/>
    <property type="match status" value="1"/>
</dbReference>
<keyword evidence="1" id="KW-0472">Membrane</keyword>
<comment type="caution">
    <text evidence="2">The sequence shown here is derived from an EMBL/GenBank/DDBJ whole genome shotgun (WGS) entry which is preliminary data.</text>
</comment>
<dbReference type="Gene3D" id="3.40.50.2000">
    <property type="entry name" value="Glycogen Phosphorylase B"/>
    <property type="match status" value="2"/>
</dbReference>
<dbReference type="Proteomes" id="UP000230869">
    <property type="component" value="Unassembled WGS sequence"/>
</dbReference>
<sequence>MKNILLINSSQDKIRPFLSLWQELSQREYAFYYFYSQELPGEVFFKQAKKYYFGPELKGKFSLALFIFFWPFLWLYYFWILFFLKRKKNLKAIICFNWNEKILFSSLAAIFRLKVIWPEFPDTDYFDKPKLLIKLYKLSSSPAKIIAFVNYTKIQLRNLGFGENKIKVMPPGLRQKPARHQENIFSNLAKLDQTHFSRKYFTIGTVIELAPPNQVEIMLRAAKICLTVISNLQVMIIGDGPERRHLAWLAKKLEIDNLVWFVGFQNYLRKWLDSFNVYISTCEQVKLSDIKLALRAMANKLPVVAVRNIGLEEIIQEGRTGFLVEKDNSEILANEIIKLYKNKRLAHDLGKNGYEQVSANFSFDKMIKDWEEILG</sequence>
<keyword evidence="1" id="KW-0812">Transmembrane</keyword>
<organism evidence="2 3">
    <name type="scientific">Candidatus Falkowbacteria bacterium CG11_big_fil_rev_8_21_14_0_20_39_10</name>
    <dbReference type="NCBI Taxonomy" id="1974570"/>
    <lineage>
        <taxon>Bacteria</taxon>
        <taxon>Candidatus Falkowiibacteriota</taxon>
    </lineage>
</organism>
<evidence type="ECO:0000313" key="2">
    <source>
        <dbReference type="EMBL" id="PIR12938.1"/>
    </source>
</evidence>
<dbReference type="AlphaFoldDB" id="A0A2M6K8B7"/>
<evidence type="ECO:0000256" key="1">
    <source>
        <dbReference type="SAM" id="Phobius"/>
    </source>
</evidence>
<proteinExistence type="predicted"/>
<protein>
    <submittedName>
        <fullName evidence="2">Uncharacterized protein</fullName>
    </submittedName>
</protein>
<dbReference type="Pfam" id="PF13692">
    <property type="entry name" value="Glyco_trans_1_4"/>
    <property type="match status" value="1"/>
</dbReference>
<accession>A0A2M6K8B7</accession>
<dbReference type="PANTHER" id="PTHR12526">
    <property type="entry name" value="GLYCOSYLTRANSFERASE"/>
    <property type="match status" value="1"/>
</dbReference>
<dbReference type="CDD" id="cd03801">
    <property type="entry name" value="GT4_PimA-like"/>
    <property type="match status" value="1"/>
</dbReference>
<evidence type="ECO:0000313" key="3">
    <source>
        <dbReference type="Proteomes" id="UP000230869"/>
    </source>
</evidence>
<dbReference type="EMBL" id="PCWW01000066">
    <property type="protein sequence ID" value="PIR12938.1"/>
    <property type="molecule type" value="Genomic_DNA"/>
</dbReference>
<feature type="transmembrane region" description="Helical" evidence="1">
    <location>
        <begin position="61"/>
        <end position="84"/>
    </location>
</feature>